<keyword evidence="6 7" id="KW-0472">Membrane</keyword>
<feature type="transmembrane region" description="Helical" evidence="7">
    <location>
        <begin position="97"/>
        <end position="119"/>
    </location>
</feature>
<protein>
    <submittedName>
        <fullName evidence="9">Uncharacterized membrane protein YeiH</fullName>
    </submittedName>
</protein>
<dbReference type="InterPro" id="IPR005115">
    <property type="entry name" value="Gly_transporter"/>
</dbReference>
<keyword evidence="10" id="KW-1185">Reference proteome</keyword>
<proteinExistence type="inferred from homology"/>
<name>A0A1H9SRW4_9ACTN</name>
<feature type="transmembrane region" description="Helical" evidence="7">
    <location>
        <begin position="34"/>
        <end position="55"/>
    </location>
</feature>
<dbReference type="EMBL" id="FOGZ01000015">
    <property type="protein sequence ID" value="SER87143.1"/>
    <property type="molecule type" value="Genomic_DNA"/>
</dbReference>
<organism evidence="9 10">
    <name type="scientific">Propionibacterium cyclohexanicum</name>
    <dbReference type="NCBI Taxonomy" id="64702"/>
    <lineage>
        <taxon>Bacteria</taxon>
        <taxon>Bacillati</taxon>
        <taxon>Actinomycetota</taxon>
        <taxon>Actinomycetes</taxon>
        <taxon>Propionibacteriales</taxon>
        <taxon>Propionibacteriaceae</taxon>
        <taxon>Propionibacterium</taxon>
    </lineage>
</organism>
<evidence type="ECO:0000256" key="2">
    <source>
        <dbReference type="ARBA" id="ARBA00008193"/>
    </source>
</evidence>
<dbReference type="STRING" id="64702.SAMN05443377_1151"/>
<evidence type="ECO:0000256" key="7">
    <source>
        <dbReference type="SAM" id="Phobius"/>
    </source>
</evidence>
<evidence type="ECO:0000313" key="9">
    <source>
        <dbReference type="EMBL" id="SER87143.1"/>
    </source>
</evidence>
<sequence>MNPFTDPFFLIEVVGIVAFAISGATVAIRADMDWVGIVVLAVVTAVGGGTLRDVLMARGPVSWLLDAWPIWVSVLTAVLVILEAYRNPKHPLDNRATILVADAAGLAVFSVAGTGLALGRGIDPFNSVVLGLITGIGGGVMRDLLARQRPLVLVSQIYALTSLANGVVYVGLSRLGVAPVVTRWAAVMAGLVLRLLAIRFRWSLPRPPSPTRDLPTRT</sequence>
<comment type="similarity">
    <text evidence="2">Belongs to the UPF0126 family.</text>
</comment>
<dbReference type="GO" id="GO:0005886">
    <property type="term" value="C:plasma membrane"/>
    <property type="evidence" value="ECO:0007669"/>
    <property type="project" value="UniProtKB-SubCell"/>
</dbReference>
<keyword evidence="4 7" id="KW-0812">Transmembrane</keyword>
<gene>
    <name evidence="9" type="ORF">SAMN05443377_1151</name>
</gene>
<reference evidence="10" key="1">
    <citation type="submission" date="2016-10" db="EMBL/GenBank/DDBJ databases">
        <authorList>
            <person name="Varghese N."/>
            <person name="Submissions S."/>
        </authorList>
    </citation>
    <scope>NUCLEOTIDE SEQUENCE [LARGE SCALE GENOMIC DNA]</scope>
    <source>
        <strain evidence="10">DSM 16859</strain>
    </source>
</reference>
<feature type="transmembrane region" description="Helical" evidence="7">
    <location>
        <begin position="184"/>
        <end position="202"/>
    </location>
</feature>
<evidence type="ECO:0000256" key="6">
    <source>
        <dbReference type="ARBA" id="ARBA00023136"/>
    </source>
</evidence>
<dbReference type="AlphaFoldDB" id="A0A1H9SRW4"/>
<accession>A0A1H9SRW4</accession>
<dbReference type="PANTHER" id="PTHR30506">
    <property type="entry name" value="INNER MEMBRANE PROTEIN"/>
    <property type="match status" value="1"/>
</dbReference>
<evidence type="ECO:0000256" key="3">
    <source>
        <dbReference type="ARBA" id="ARBA00022475"/>
    </source>
</evidence>
<feature type="transmembrane region" description="Helical" evidence="7">
    <location>
        <begin position="151"/>
        <end position="172"/>
    </location>
</feature>
<keyword evidence="3" id="KW-1003">Cell membrane</keyword>
<evidence type="ECO:0000313" key="10">
    <source>
        <dbReference type="Proteomes" id="UP000198815"/>
    </source>
</evidence>
<evidence type="ECO:0000256" key="4">
    <source>
        <dbReference type="ARBA" id="ARBA00022692"/>
    </source>
</evidence>
<feature type="transmembrane region" description="Helical" evidence="7">
    <location>
        <begin position="67"/>
        <end position="85"/>
    </location>
</feature>
<feature type="transmembrane region" description="Helical" evidence="7">
    <location>
        <begin position="6"/>
        <end position="27"/>
    </location>
</feature>
<dbReference type="Proteomes" id="UP000198815">
    <property type="component" value="Unassembled WGS sequence"/>
</dbReference>
<comment type="subcellular location">
    <subcellularLocation>
        <location evidence="1">Cell membrane</location>
        <topology evidence="1">Multi-pass membrane protein</topology>
    </subcellularLocation>
</comment>
<dbReference type="RefSeq" id="WP_091969864.1">
    <property type="nucleotide sequence ID" value="NZ_FOGZ01000015.1"/>
</dbReference>
<evidence type="ECO:0000259" key="8">
    <source>
        <dbReference type="Pfam" id="PF03458"/>
    </source>
</evidence>
<dbReference type="Pfam" id="PF03458">
    <property type="entry name" value="Gly_transporter"/>
    <property type="match status" value="2"/>
</dbReference>
<evidence type="ECO:0000256" key="5">
    <source>
        <dbReference type="ARBA" id="ARBA00022989"/>
    </source>
</evidence>
<feature type="domain" description="Glycine transporter" evidence="8">
    <location>
        <begin position="10"/>
        <end position="82"/>
    </location>
</feature>
<evidence type="ECO:0000256" key="1">
    <source>
        <dbReference type="ARBA" id="ARBA00004651"/>
    </source>
</evidence>
<feature type="domain" description="Glycine transporter" evidence="8">
    <location>
        <begin position="100"/>
        <end position="173"/>
    </location>
</feature>
<dbReference type="PANTHER" id="PTHR30506:SF3">
    <property type="entry name" value="UPF0126 INNER MEMBRANE PROTEIN YADS-RELATED"/>
    <property type="match status" value="1"/>
</dbReference>
<feature type="transmembrane region" description="Helical" evidence="7">
    <location>
        <begin position="125"/>
        <end position="144"/>
    </location>
</feature>
<dbReference type="OrthoDB" id="9791874at2"/>
<keyword evidence="5 7" id="KW-1133">Transmembrane helix</keyword>